<feature type="region of interest" description="Disordered" evidence="1">
    <location>
        <begin position="61"/>
        <end position="102"/>
    </location>
</feature>
<evidence type="ECO:0000313" key="2">
    <source>
        <dbReference type="EMBL" id="URC17680.1"/>
    </source>
</evidence>
<evidence type="ECO:0000313" key="3">
    <source>
        <dbReference type="Proteomes" id="UP001056780"/>
    </source>
</evidence>
<feature type="compositionally biased region" description="Basic and acidic residues" evidence="1">
    <location>
        <begin position="64"/>
        <end position="102"/>
    </location>
</feature>
<sequence>MTIEPQPVQSIVDDVINRFARDARKHPRVDEIPESATHALHQLAAEVYAMGYADGVNVESNRQYNERRRDADRAEHAAEEAHRDAVRDREIAGVEERHGGPF</sequence>
<accession>A0A9E7E579</accession>
<evidence type="ECO:0000256" key="1">
    <source>
        <dbReference type="SAM" id="MobiDB-lite"/>
    </source>
</evidence>
<name>A0A9E7E579_9CAUD</name>
<organism evidence="2 3">
    <name type="scientific">Gordonia phage Tardus</name>
    <dbReference type="NCBI Taxonomy" id="2939734"/>
    <lineage>
        <taxon>Viruses</taxon>
        <taxon>Duplodnaviria</taxon>
        <taxon>Heunggongvirae</taxon>
        <taxon>Uroviricota</taxon>
        <taxon>Caudoviricetes</taxon>
        <taxon>Stackebrandtviridae</taxon>
        <taxon>Schenleyvirinae</taxon>
        <taxon>Zitchvirus</taxon>
        <taxon>Zitchvirus tardus</taxon>
    </lineage>
</organism>
<keyword evidence="3" id="KW-1185">Reference proteome</keyword>
<proteinExistence type="predicted"/>
<protein>
    <submittedName>
        <fullName evidence="2">Uncharacterized protein</fullName>
    </submittedName>
</protein>
<dbReference type="EMBL" id="ON392159">
    <property type="protein sequence ID" value="URC17680.1"/>
    <property type="molecule type" value="Genomic_DNA"/>
</dbReference>
<dbReference type="Proteomes" id="UP001056780">
    <property type="component" value="Segment"/>
</dbReference>
<gene>
    <name evidence="2" type="primary">65</name>
    <name evidence="2" type="ORF">SEA_TARDUS_65</name>
</gene>
<reference evidence="2" key="1">
    <citation type="submission" date="2022-04" db="EMBL/GenBank/DDBJ databases">
        <authorList>
            <person name="Abdalla N.M."/>
            <person name="Alvarado-Fernandez V.M."/>
            <person name="Barnhill K."/>
            <person name="Biggs A."/>
            <person name="Bland J."/>
            <person name="Coleman C."/>
            <person name="Fakhre D."/>
            <person name="Finocchiaro A."/>
            <person name="Haymond A.J."/>
            <person name="Helton K.M."/>
            <person name="Horne M.E."/>
            <person name="Franco V."/>
            <person name="Iqbal M."/>
            <person name="Kanchibhatta A."/>
            <person name="Knight J."/>
            <person name="Merkher A."/>
            <person name="Nguyen K.P."/>
            <person name="Otero L."/>
            <person name="Patel J."/>
            <person name="Patel S."/>
            <person name="Rainey E."/>
            <person name="Rayala P."/>
            <person name="Ruiz-Houston K.M."/>
            <person name="Sciacchitano A.R."/>
            <person name="Satardekar A."/>
            <person name="Shaikh S.M."/>
            <person name="Stewart E."/>
            <person name="Terron-Osorio A.E."/>
            <person name="Turrell T.C."/>
            <person name="Weitz R.C."/>
            <person name="Pollenz R.S."/>
            <person name="Garlena R.A."/>
            <person name="Russell D.A."/>
            <person name="Jacobs-Sera D."/>
            <person name="Hatfull G.F."/>
        </authorList>
    </citation>
    <scope>NUCLEOTIDE SEQUENCE</scope>
</reference>